<dbReference type="NCBIfam" id="NF002049">
    <property type="entry name" value="PRK00881.1"/>
    <property type="match status" value="1"/>
</dbReference>
<gene>
    <name evidence="8 9" type="primary">purH</name>
    <name evidence="9" type="ORF">I6G68_05000</name>
</gene>
<comment type="pathway">
    <text evidence="2 8">Purine metabolism; IMP biosynthesis via de novo pathway; 5-formamido-1-(5-phospho-D-ribosyl)imidazole-4-carboxamide from 5-amino-1-(5-phospho-D-ribosyl)imidazole-4-carboxamide (10-formyl THF route): step 1/1.</text>
</comment>
<comment type="pathway">
    <text evidence="1 8">Purine metabolism; IMP biosynthesis via de novo pathway; IMP from 5-formamido-1-(5-phospho-D-ribosyl)imidazole-4-carboxamide: step 1/1.</text>
</comment>
<dbReference type="FunFam" id="3.40.50.1380:FF:000001">
    <property type="entry name" value="Bifunctional purine biosynthesis protein PurH"/>
    <property type="match status" value="1"/>
</dbReference>
<dbReference type="CDD" id="cd01421">
    <property type="entry name" value="IMPCH"/>
    <property type="match status" value="1"/>
</dbReference>
<keyword evidence="6 8" id="KW-0378">Hydrolase</keyword>
<dbReference type="UniPathway" id="UPA00074">
    <property type="reaction ID" value="UER00133"/>
</dbReference>
<evidence type="ECO:0000256" key="2">
    <source>
        <dbReference type="ARBA" id="ARBA00004954"/>
    </source>
</evidence>
<dbReference type="InterPro" id="IPR024051">
    <property type="entry name" value="AICAR_Tfase_dup_dom_sf"/>
</dbReference>
<dbReference type="HAMAP" id="MF_00139">
    <property type="entry name" value="PurH"/>
    <property type="match status" value="1"/>
</dbReference>
<dbReference type="PANTHER" id="PTHR11692:SF0">
    <property type="entry name" value="BIFUNCTIONAL PURINE BIOSYNTHESIS PROTEIN ATIC"/>
    <property type="match status" value="1"/>
</dbReference>
<dbReference type="GeneID" id="35768315"/>
<dbReference type="InterPro" id="IPR011607">
    <property type="entry name" value="MGS-like_dom"/>
</dbReference>
<dbReference type="FunFam" id="3.40.140.20:FF:000002">
    <property type="entry name" value="Bifunctional purine biosynthesis protein PurH"/>
    <property type="match status" value="1"/>
</dbReference>
<dbReference type="EMBL" id="CP065662">
    <property type="protein sequence ID" value="QPS00761.1"/>
    <property type="molecule type" value="Genomic_DNA"/>
</dbReference>
<dbReference type="EC" id="2.1.2.3" evidence="8"/>
<dbReference type="SUPFAM" id="SSF52335">
    <property type="entry name" value="Methylglyoxal synthase-like"/>
    <property type="match status" value="1"/>
</dbReference>
<dbReference type="GO" id="GO:0004643">
    <property type="term" value="F:phosphoribosylaminoimidazolecarboxamide formyltransferase activity"/>
    <property type="evidence" value="ECO:0007669"/>
    <property type="project" value="UniProtKB-UniRule"/>
</dbReference>
<sequence length="517" mass="56839">MARALISVSNKEGLVELAQAFKEAGIEIISTGGSKKHLEAAGIEVIPVEEVTGFKEMLDGRVKTLHPNIHAGILFQRDDADHVKTMADNHLQAIDYVVVNFYPFKETISQSQVSLAEAVENIDIGGPSMVRAGAKNYQDVTVLTDPKDYATVIDSLKEKQATTLEDRQRLAAKAFRLTAAYDALIAKYLTDRFEEEKPERLTLTYELKEALRYGENSQQEAEFYQAPLADDYSISQAKQLNGKALSYNNIKDANAALALIAEFDQPCAVALKHMNPCGVGIGESIEEAFERCYQADSMSIYGGIVAVNQEVSKELAEKLHKIFLEIVIAPAFSEEALAVLKTKKNLRLLEVKGFDHKLSPAKEYVSVMGGLLVQDQDIPAYENHEHWQKMGQYDVDPKDLPALELAWKVVKHVKSNAIVVANGHQTLGIGAGQMNRVGSAQLAIDEALANTFDVDRDRLVLASDAYLPMADTAELAAQHGIKAIVQPGGSIHDDDSIAVVDQAKIPMLKTGMRHFRH</sequence>
<dbReference type="PANTHER" id="PTHR11692">
    <property type="entry name" value="BIFUNCTIONAL PURINE BIOSYNTHESIS PROTEIN PURH"/>
    <property type="match status" value="1"/>
</dbReference>
<dbReference type="InterPro" id="IPR002695">
    <property type="entry name" value="PurH-like"/>
</dbReference>
<dbReference type="NCBIfam" id="TIGR00355">
    <property type="entry name" value="purH"/>
    <property type="match status" value="1"/>
</dbReference>
<evidence type="ECO:0000256" key="3">
    <source>
        <dbReference type="ARBA" id="ARBA00007667"/>
    </source>
</evidence>
<dbReference type="InterPro" id="IPR036914">
    <property type="entry name" value="MGS-like_dom_sf"/>
</dbReference>
<comment type="domain">
    <text evidence="8">The IMP cyclohydrolase activity resides in the N-terminal region.</text>
</comment>
<dbReference type="Gene3D" id="3.40.50.1380">
    <property type="entry name" value="Methylglyoxal synthase-like domain"/>
    <property type="match status" value="1"/>
</dbReference>
<evidence type="ECO:0000256" key="8">
    <source>
        <dbReference type="HAMAP-Rule" id="MF_00139"/>
    </source>
</evidence>
<evidence type="ECO:0000256" key="4">
    <source>
        <dbReference type="ARBA" id="ARBA00022679"/>
    </source>
</evidence>
<dbReference type="SMART" id="SM00798">
    <property type="entry name" value="AICARFT_IMPCHas"/>
    <property type="match status" value="1"/>
</dbReference>
<keyword evidence="7 8" id="KW-0511">Multifunctional enzyme</keyword>
<evidence type="ECO:0000313" key="10">
    <source>
        <dbReference type="Proteomes" id="UP000594771"/>
    </source>
</evidence>
<evidence type="ECO:0000313" key="9">
    <source>
        <dbReference type="EMBL" id="QPS00761.1"/>
    </source>
</evidence>
<comment type="similarity">
    <text evidence="3 8">Belongs to the PurH family.</text>
</comment>
<comment type="catalytic activity">
    <reaction evidence="8">
        <text>(6R)-10-formyltetrahydrofolate + 5-amino-1-(5-phospho-beta-D-ribosyl)imidazole-4-carboxamide = 5-formamido-1-(5-phospho-D-ribosyl)imidazole-4-carboxamide + (6S)-5,6,7,8-tetrahydrofolate</text>
        <dbReference type="Rhea" id="RHEA:22192"/>
        <dbReference type="ChEBI" id="CHEBI:57453"/>
        <dbReference type="ChEBI" id="CHEBI:58467"/>
        <dbReference type="ChEBI" id="CHEBI:58475"/>
        <dbReference type="ChEBI" id="CHEBI:195366"/>
        <dbReference type="EC" id="2.1.2.3"/>
    </reaction>
</comment>
<protein>
    <recommendedName>
        <fullName evidence="8">Bifunctional purine biosynthesis protein PurH</fullName>
    </recommendedName>
    <domain>
        <recommendedName>
            <fullName evidence="8">Phosphoribosylaminoimidazolecarboxamide formyltransferase</fullName>
            <ecNumber evidence="8">2.1.2.3</ecNumber>
        </recommendedName>
        <alternativeName>
            <fullName evidence="8">AICAR transformylase</fullName>
        </alternativeName>
    </domain>
    <domain>
        <recommendedName>
            <fullName evidence="8">IMP cyclohydrolase</fullName>
            <ecNumber evidence="8">3.5.4.10</ecNumber>
        </recommendedName>
        <alternativeName>
            <fullName evidence="8">ATIC</fullName>
        </alternativeName>
        <alternativeName>
            <fullName evidence="8">IMP synthase</fullName>
        </alternativeName>
        <alternativeName>
            <fullName evidence="8">Inosinicase</fullName>
        </alternativeName>
    </domain>
</protein>
<comment type="catalytic activity">
    <reaction evidence="8">
        <text>IMP + H2O = 5-formamido-1-(5-phospho-D-ribosyl)imidazole-4-carboxamide</text>
        <dbReference type="Rhea" id="RHEA:18445"/>
        <dbReference type="ChEBI" id="CHEBI:15377"/>
        <dbReference type="ChEBI" id="CHEBI:58053"/>
        <dbReference type="ChEBI" id="CHEBI:58467"/>
        <dbReference type="EC" id="3.5.4.10"/>
    </reaction>
</comment>
<dbReference type="EC" id="3.5.4.10" evidence="8"/>
<evidence type="ECO:0000256" key="5">
    <source>
        <dbReference type="ARBA" id="ARBA00022755"/>
    </source>
</evidence>
<dbReference type="OrthoDB" id="9802065at2"/>
<dbReference type="PROSITE" id="PS51855">
    <property type="entry name" value="MGS"/>
    <property type="match status" value="1"/>
</dbReference>
<accession>A0A0X8FEM9</accession>
<organism evidence="9 10">
    <name type="scientific">Aerococcus urinae</name>
    <dbReference type="NCBI Taxonomy" id="1376"/>
    <lineage>
        <taxon>Bacteria</taxon>
        <taxon>Bacillati</taxon>
        <taxon>Bacillota</taxon>
        <taxon>Bacilli</taxon>
        <taxon>Lactobacillales</taxon>
        <taxon>Aerococcaceae</taxon>
        <taxon>Aerococcus</taxon>
    </lineage>
</organism>
<dbReference type="KEGG" id="aun:AWM73_05050"/>
<dbReference type="Proteomes" id="UP000594771">
    <property type="component" value="Chromosome"/>
</dbReference>
<dbReference type="SUPFAM" id="SSF53927">
    <property type="entry name" value="Cytidine deaminase-like"/>
    <property type="match status" value="1"/>
</dbReference>
<dbReference type="GO" id="GO:0006189">
    <property type="term" value="P:'de novo' IMP biosynthetic process"/>
    <property type="evidence" value="ECO:0007669"/>
    <property type="project" value="UniProtKB-UniRule"/>
</dbReference>
<dbReference type="Pfam" id="PF01808">
    <property type="entry name" value="AICARFT_IMPCHas"/>
    <property type="match status" value="1"/>
</dbReference>
<dbReference type="Pfam" id="PF02142">
    <property type="entry name" value="MGS"/>
    <property type="match status" value="1"/>
</dbReference>
<dbReference type="Gene3D" id="3.40.140.20">
    <property type="match status" value="2"/>
</dbReference>
<dbReference type="GO" id="GO:0005829">
    <property type="term" value="C:cytosol"/>
    <property type="evidence" value="ECO:0007669"/>
    <property type="project" value="TreeGrafter"/>
</dbReference>
<dbReference type="AlphaFoldDB" id="A0A0X8FEM9"/>
<dbReference type="GO" id="GO:0003937">
    <property type="term" value="F:IMP cyclohydrolase activity"/>
    <property type="evidence" value="ECO:0007669"/>
    <property type="project" value="UniProtKB-UniRule"/>
</dbReference>
<proteinExistence type="inferred from homology"/>
<evidence type="ECO:0000256" key="6">
    <source>
        <dbReference type="ARBA" id="ARBA00022801"/>
    </source>
</evidence>
<keyword evidence="4 8" id="KW-0808">Transferase</keyword>
<evidence type="ECO:0000256" key="7">
    <source>
        <dbReference type="ARBA" id="ARBA00023268"/>
    </source>
</evidence>
<reference evidence="9 10" key="1">
    <citation type="submission" date="2020-12" db="EMBL/GenBank/DDBJ databases">
        <title>FDA dAtabase for Regulatory Grade micrObial Sequences (FDA-ARGOS): Supporting development and validation of Infectious Disease Dx tests.</title>
        <authorList>
            <person name="Sproer C."/>
            <person name="Gronow S."/>
            <person name="Severitt S."/>
            <person name="Schroder I."/>
            <person name="Tallon L."/>
            <person name="Sadzewicz L."/>
            <person name="Zhao X."/>
            <person name="Boylan J."/>
            <person name="Ott S."/>
            <person name="Bowen H."/>
            <person name="Vavikolanu K."/>
            <person name="Mehta A."/>
            <person name="Aluvathingal J."/>
            <person name="Nadendla S."/>
            <person name="Lowell S."/>
            <person name="Myers T."/>
            <person name="Yan Y."/>
            <person name="Sichtig H."/>
        </authorList>
    </citation>
    <scope>NUCLEOTIDE SEQUENCE [LARGE SCALE GENOMIC DNA]</scope>
    <source>
        <strain evidence="9 10">FDAARGOS_911</strain>
    </source>
</reference>
<dbReference type="InterPro" id="IPR016193">
    <property type="entry name" value="Cytidine_deaminase-like"/>
</dbReference>
<evidence type="ECO:0000256" key="1">
    <source>
        <dbReference type="ARBA" id="ARBA00004844"/>
    </source>
</evidence>
<dbReference type="RefSeq" id="WP_060778360.1">
    <property type="nucleotide sequence ID" value="NZ_CAJHLF010000008.1"/>
</dbReference>
<keyword evidence="5 8" id="KW-0658">Purine biosynthesis</keyword>
<dbReference type="SMART" id="SM00851">
    <property type="entry name" value="MGS"/>
    <property type="match status" value="1"/>
</dbReference>
<dbReference type="PIRSF" id="PIRSF000414">
    <property type="entry name" value="AICARFT_IMPCHas"/>
    <property type="match status" value="1"/>
</dbReference>
<name>A0A0X8FEM9_9LACT</name>